<accession>A0A158EXN8</accession>
<organism evidence="1 2">
    <name type="scientific">Caballeronia telluris</name>
    <dbReference type="NCBI Taxonomy" id="326475"/>
    <lineage>
        <taxon>Bacteria</taxon>
        <taxon>Pseudomonadati</taxon>
        <taxon>Pseudomonadota</taxon>
        <taxon>Betaproteobacteria</taxon>
        <taxon>Burkholderiales</taxon>
        <taxon>Burkholderiaceae</taxon>
        <taxon>Caballeronia</taxon>
    </lineage>
</organism>
<name>A0A158EXN8_9BURK</name>
<comment type="caution">
    <text evidence="1">The sequence shown here is derived from an EMBL/GenBank/DDBJ whole genome shotgun (WGS) entry which is preliminary data.</text>
</comment>
<dbReference type="EMBL" id="FCNZ02000001">
    <property type="protein sequence ID" value="SAL12302.1"/>
    <property type="molecule type" value="Genomic_DNA"/>
</dbReference>
<evidence type="ECO:0000313" key="2">
    <source>
        <dbReference type="Proteomes" id="UP000054717"/>
    </source>
</evidence>
<dbReference type="AlphaFoldDB" id="A0A158EXN8"/>
<gene>
    <name evidence="1" type="ORF">AWB66_00363</name>
</gene>
<sequence>MNLRNWIVVLECAYMEYTTWGDRHVFRRTVGYDRVVWC</sequence>
<proteinExistence type="predicted"/>
<evidence type="ECO:0000313" key="1">
    <source>
        <dbReference type="EMBL" id="SAL12302.1"/>
    </source>
</evidence>
<protein>
    <submittedName>
        <fullName evidence="1">Uncharacterized protein</fullName>
    </submittedName>
</protein>
<keyword evidence="2" id="KW-1185">Reference proteome</keyword>
<reference evidence="1" key="1">
    <citation type="submission" date="2016-01" db="EMBL/GenBank/DDBJ databases">
        <authorList>
            <person name="Peeters Charlotte."/>
        </authorList>
    </citation>
    <scope>NUCLEOTIDE SEQUENCE</scope>
    <source>
        <strain evidence="1">LMG 22936</strain>
    </source>
</reference>
<dbReference type="Proteomes" id="UP000054717">
    <property type="component" value="Unassembled WGS sequence"/>
</dbReference>
<dbReference type="STRING" id="326475.AWB66_00363"/>